<reference evidence="3 5" key="1">
    <citation type="submission" date="2015-11" db="EMBL/GenBank/DDBJ databases">
        <title>Identification of large and diverse effector repertoires of 38 Legionella species.</title>
        <authorList>
            <person name="Burstein D."/>
            <person name="Amaro F."/>
            <person name="Zusman T."/>
            <person name="Lifshitz Z."/>
            <person name="Cohen O."/>
            <person name="Gilbert J.A."/>
            <person name="Pupko T."/>
            <person name="Shuman H.A."/>
            <person name="Segal G."/>
        </authorList>
    </citation>
    <scope>NUCLEOTIDE SEQUENCE [LARGE SCALE GENOMIC DNA]</scope>
    <source>
        <strain evidence="3 5">1762-AUS-E</strain>
    </source>
</reference>
<dbReference type="Proteomes" id="UP000054859">
    <property type="component" value="Unassembled WGS sequence"/>
</dbReference>
<dbReference type="AlphaFoldDB" id="A0A0W0R610"/>
<sequence length="76" mass="8603">MLTINELNKGDRVRLISFGQTPTLYRRKLLSLGVTNGTEVAIIRFAPLGCPLQIEVRGTSLSLRKEEALHLLWERV</sequence>
<dbReference type="EMBL" id="LNKA01000001">
    <property type="protein sequence ID" value="KTC66469.1"/>
    <property type="molecule type" value="Genomic_DNA"/>
</dbReference>
<keyword evidence="5" id="KW-1185">Reference proteome</keyword>
<dbReference type="EMBL" id="LR134437">
    <property type="protein sequence ID" value="VEH86243.1"/>
    <property type="molecule type" value="Genomic_DNA"/>
</dbReference>
<dbReference type="KEGG" id="ladl:NCTC12735_01891"/>
<dbReference type="OrthoDB" id="9811076at2"/>
<protein>
    <submittedName>
        <fullName evidence="3">Ferrous iron transporter A</fullName>
    </submittedName>
</protein>
<dbReference type="GO" id="GO:0046914">
    <property type="term" value="F:transition metal ion binding"/>
    <property type="evidence" value="ECO:0007669"/>
    <property type="project" value="InterPro"/>
</dbReference>
<dbReference type="SUPFAM" id="SSF50037">
    <property type="entry name" value="C-terminal domain of transcriptional repressors"/>
    <property type="match status" value="1"/>
</dbReference>
<dbReference type="STRING" id="45056.Lade_1127"/>
<feature type="domain" description="Ferrous iron transporter FeoA-like" evidence="2">
    <location>
        <begin position="2"/>
        <end position="75"/>
    </location>
</feature>
<dbReference type="PANTHER" id="PTHR42954">
    <property type="entry name" value="FE(2+) TRANSPORT PROTEIN A"/>
    <property type="match status" value="1"/>
</dbReference>
<evidence type="ECO:0000313" key="5">
    <source>
        <dbReference type="Proteomes" id="UP000054859"/>
    </source>
</evidence>
<dbReference type="PANTHER" id="PTHR42954:SF2">
    <property type="entry name" value="FE(2+) TRANSPORT PROTEIN A"/>
    <property type="match status" value="1"/>
</dbReference>
<evidence type="ECO:0000313" key="6">
    <source>
        <dbReference type="Proteomes" id="UP000281170"/>
    </source>
</evidence>
<dbReference type="InterPro" id="IPR008988">
    <property type="entry name" value="Transcriptional_repressor_C"/>
</dbReference>
<dbReference type="InterPro" id="IPR007167">
    <property type="entry name" value="Fe-transptr_FeoA-like"/>
</dbReference>
<evidence type="ECO:0000313" key="4">
    <source>
        <dbReference type="EMBL" id="VEH86243.1"/>
    </source>
</evidence>
<dbReference type="Proteomes" id="UP000281170">
    <property type="component" value="Plasmid 28"/>
</dbReference>
<dbReference type="SMART" id="SM00899">
    <property type="entry name" value="FeoA"/>
    <property type="match status" value="1"/>
</dbReference>
<evidence type="ECO:0000313" key="3">
    <source>
        <dbReference type="EMBL" id="KTC66469.1"/>
    </source>
</evidence>
<dbReference type="RefSeq" id="WP_058462139.1">
    <property type="nucleotide sequence ID" value="NZ_CAAAHS010000002.1"/>
</dbReference>
<dbReference type="Pfam" id="PF04023">
    <property type="entry name" value="FeoA"/>
    <property type="match status" value="1"/>
</dbReference>
<keyword evidence="1" id="KW-0408">Iron</keyword>
<dbReference type="InterPro" id="IPR038157">
    <property type="entry name" value="FeoA_core_dom"/>
</dbReference>
<evidence type="ECO:0000259" key="2">
    <source>
        <dbReference type="SMART" id="SM00899"/>
    </source>
</evidence>
<evidence type="ECO:0000256" key="1">
    <source>
        <dbReference type="ARBA" id="ARBA00023004"/>
    </source>
</evidence>
<dbReference type="InterPro" id="IPR052713">
    <property type="entry name" value="FeoA"/>
</dbReference>
<reference evidence="4 6" key="2">
    <citation type="submission" date="2018-12" db="EMBL/GenBank/DDBJ databases">
        <authorList>
            <consortium name="Pathogen Informatics"/>
        </authorList>
    </citation>
    <scope>NUCLEOTIDE SEQUENCE [LARGE SCALE GENOMIC DNA]</scope>
    <source>
        <strain evidence="4 6">NCTC12735</strain>
        <plasmid evidence="6">28</plasmid>
    </source>
</reference>
<dbReference type="Gene3D" id="2.30.30.90">
    <property type="match status" value="1"/>
</dbReference>
<geneLocation type="plasmid" evidence="4 6">
    <name>28</name>
</geneLocation>
<name>A0A0W0R610_9GAMM</name>
<accession>A0A0W0R610</accession>
<keyword evidence="4" id="KW-0614">Plasmid</keyword>
<proteinExistence type="predicted"/>
<organism evidence="3 5">
    <name type="scientific">Legionella adelaidensis</name>
    <dbReference type="NCBI Taxonomy" id="45056"/>
    <lineage>
        <taxon>Bacteria</taxon>
        <taxon>Pseudomonadati</taxon>
        <taxon>Pseudomonadota</taxon>
        <taxon>Gammaproteobacteria</taxon>
        <taxon>Legionellales</taxon>
        <taxon>Legionellaceae</taxon>
        <taxon>Legionella</taxon>
    </lineage>
</organism>
<gene>
    <name evidence="3" type="primary">feoA</name>
    <name evidence="3" type="ORF">Lade_1127</name>
    <name evidence="4" type="ORF">NCTC12735_01891</name>
</gene>
<dbReference type="PATRIC" id="fig|45056.6.peg.1165"/>